<proteinExistence type="predicted"/>
<evidence type="ECO:0000256" key="3">
    <source>
        <dbReference type="ARBA" id="ARBA00012098"/>
    </source>
</evidence>
<evidence type="ECO:0000256" key="1">
    <source>
        <dbReference type="ARBA" id="ARBA00001298"/>
    </source>
</evidence>
<dbReference type="OrthoDB" id="9800680at2"/>
<evidence type="ECO:0000313" key="9">
    <source>
        <dbReference type="EMBL" id="QFU74334.1"/>
    </source>
</evidence>
<dbReference type="PANTHER" id="PTHR21047">
    <property type="entry name" value="DTDP-6-DEOXY-D-GLUCOSE-3,5 EPIMERASE"/>
    <property type="match status" value="1"/>
</dbReference>
<evidence type="ECO:0000256" key="5">
    <source>
        <dbReference type="ARBA" id="ARBA00029758"/>
    </source>
</evidence>
<dbReference type="Pfam" id="PF00908">
    <property type="entry name" value="dTDP_sugar_isom"/>
    <property type="match status" value="1"/>
</dbReference>
<name>A0A5P9NGK2_9GAMM</name>
<gene>
    <name evidence="9" type="ORF">EY643_00975</name>
</gene>
<dbReference type="InterPro" id="IPR011051">
    <property type="entry name" value="RmlC_Cupin_sf"/>
</dbReference>
<dbReference type="CDD" id="cd02208">
    <property type="entry name" value="cupin_RmlC-like"/>
    <property type="match status" value="1"/>
</dbReference>
<evidence type="ECO:0000256" key="7">
    <source>
        <dbReference type="ARBA" id="ARBA00033311"/>
    </source>
</evidence>
<sequence>MINENAVKDGAVITQDWQVERQDITGVHCKEVLHVPRDHGVITEMYRPEWDPTGLPVGHCYQSRLFPGAIGAWSCHAKQIDRLFVNQGHMKVVMYDGREDSPTFGTVNEFHVGDTRPTFLVIPTGVWHGVQNLGAGDVLMLNFPTIAYQYHDPDHYRLPFDSDEIPYSWDIGVRNTARLRADAKKPRV</sequence>
<dbReference type="PANTHER" id="PTHR21047:SF2">
    <property type="entry name" value="THYMIDINE DIPHOSPHO-4-KETO-RHAMNOSE 3,5-EPIMERASE"/>
    <property type="match status" value="1"/>
</dbReference>
<dbReference type="InterPro" id="IPR000888">
    <property type="entry name" value="RmlC-like"/>
</dbReference>
<keyword evidence="10" id="KW-1185">Reference proteome</keyword>
<reference evidence="9 10" key="1">
    <citation type="submission" date="2019-02" db="EMBL/GenBank/DDBJ databases">
        <authorList>
            <person name="Li S.-H."/>
        </authorList>
    </citation>
    <scope>NUCLEOTIDE SEQUENCE [LARGE SCALE GENOMIC DNA]</scope>
    <source>
        <strain evidence="9 10">IMCC14385</strain>
    </source>
</reference>
<dbReference type="EMBL" id="CP036422">
    <property type="protein sequence ID" value="QFU74334.1"/>
    <property type="molecule type" value="Genomic_DNA"/>
</dbReference>
<evidence type="ECO:0000256" key="8">
    <source>
        <dbReference type="PIRSR" id="PIRSR600888-3"/>
    </source>
</evidence>
<protein>
    <recommendedName>
        <fullName evidence="4">dTDP-4-dehydrorhamnose 3,5-epimerase</fullName>
        <ecNumber evidence="3">5.1.3.13</ecNumber>
    </recommendedName>
    <alternativeName>
        <fullName evidence="6">Thymidine diphospho-4-keto-rhamnose 3,5-epimerase</fullName>
    </alternativeName>
    <alternativeName>
        <fullName evidence="5">dTDP-4-keto-6-deoxyglucose 3,5-epimerase</fullName>
    </alternativeName>
    <alternativeName>
        <fullName evidence="7">dTDP-6-deoxy-D-xylo-4-hexulose 3,5-epimerase</fullName>
    </alternativeName>
</protein>
<evidence type="ECO:0000313" key="10">
    <source>
        <dbReference type="Proteomes" id="UP000326287"/>
    </source>
</evidence>
<dbReference type="GO" id="GO:0000271">
    <property type="term" value="P:polysaccharide biosynthetic process"/>
    <property type="evidence" value="ECO:0007669"/>
    <property type="project" value="TreeGrafter"/>
</dbReference>
<comment type="catalytic activity">
    <reaction evidence="1">
        <text>dTDP-4-dehydro-6-deoxy-alpha-D-glucose = dTDP-4-dehydro-beta-L-rhamnose</text>
        <dbReference type="Rhea" id="RHEA:16969"/>
        <dbReference type="ChEBI" id="CHEBI:57649"/>
        <dbReference type="ChEBI" id="CHEBI:62830"/>
        <dbReference type="EC" id="5.1.3.13"/>
    </reaction>
</comment>
<accession>A0A5P9NGK2</accession>
<dbReference type="Proteomes" id="UP000326287">
    <property type="component" value="Chromosome"/>
</dbReference>
<dbReference type="GO" id="GO:0008830">
    <property type="term" value="F:dTDP-4-dehydrorhamnose 3,5-epimerase activity"/>
    <property type="evidence" value="ECO:0007669"/>
    <property type="project" value="UniProtKB-EC"/>
</dbReference>
<dbReference type="EC" id="5.1.3.13" evidence="3"/>
<feature type="site" description="Participates in a stacking interaction with the thymidine ring of dTDP-4-oxo-6-deoxyglucose" evidence="8">
    <location>
        <position position="148"/>
    </location>
</feature>
<dbReference type="KEGG" id="halc:EY643_00975"/>
<dbReference type="SUPFAM" id="SSF51182">
    <property type="entry name" value="RmlC-like cupins"/>
    <property type="match status" value="1"/>
</dbReference>
<dbReference type="RefSeq" id="WP_152660445.1">
    <property type="nucleotide sequence ID" value="NZ_CP036422.1"/>
</dbReference>
<dbReference type="GO" id="GO:0019305">
    <property type="term" value="P:dTDP-rhamnose biosynthetic process"/>
    <property type="evidence" value="ECO:0007669"/>
    <property type="project" value="TreeGrafter"/>
</dbReference>
<comment type="function">
    <text evidence="2">Catalyzes the epimerization of the C3' and C5'positions of dTDP-6-deoxy-D-xylo-4-hexulose, forming dTDP-6-deoxy-L-lyxo-4-hexulose.</text>
</comment>
<evidence type="ECO:0000256" key="4">
    <source>
        <dbReference type="ARBA" id="ARBA00019595"/>
    </source>
</evidence>
<dbReference type="Gene3D" id="2.60.120.10">
    <property type="entry name" value="Jelly Rolls"/>
    <property type="match status" value="1"/>
</dbReference>
<dbReference type="AlphaFoldDB" id="A0A5P9NGK2"/>
<evidence type="ECO:0000256" key="6">
    <source>
        <dbReference type="ARBA" id="ARBA00031424"/>
    </source>
</evidence>
<evidence type="ECO:0000256" key="2">
    <source>
        <dbReference type="ARBA" id="ARBA00001997"/>
    </source>
</evidence>
<dbReference type="GO" id="GO:0005829">
    <property type="term" value="C:cytosol"/>
    <property type="evidence" value="ECO:0007669"/>
    <property type="project" value="TreeGrafter"/>
</dbReference>
<organism evidence="9 10">
    <name type="scientific">Halioglobus maricola</name>
    <dbReference type="NCBI Taxonomy" id="2601894"/>
    <lineage>
        <taxon>Bacteria</taxon>
        <taxon>Pseudomonadati</taxon>
        <taxon>Pseudomonadota</taxon>
        <taxon>Gammaproteobacteria</taxon>
        <taxon>Cellvibrionales</taxon>
        <taxon>Halieaceae</taxon>
        <taxon>Halioglobus</taxon>
    </lineage>
</organism>
<dbReference type="InterPro" id="IPR014710">
    <property type="entry name" value="RmlC-like_jellyroll"/>
</dbReference>